<name>A0AAD0P9N2_MYCLR</name>
<evidence type="ECO:0000313" key="2">
    <source>
        <dbReference type="Proteomes" id="UP000249682"/>
    </source>
</evidence>
<dbReference type="EMBL" id="CP029543">
    <property type="protein sequence ID" value="AWV48728.1"/>
    <property type="molecule type" value="Genomic_DNA"/>
</dbReference>
<proteinExistence type="predicted"/>
<accession>A0AAD0P9N2</accession>
<protein>
    <submittedName>
        <fullName evidence="1">Uncharacterized protein</fullName>
    </submittedName>
</protein>
<organism evidence="1 2">
    <name type="scientific">Mycobacterium leprae</name>
    <dbReference type="NCBI Taxonomy" id="1769"/>
    <lineage>
        <taxon>Bacteria</taxon>
        <taxon>Bacillati</taxon>
        <taxon>Actinomycetota</taxon>
        <taxon>Actinomycetes</taxon>
        <taxon>Mycobacteriales</taxon>
        <taxon>Mycobacteriaceae</taxon>
        <taxon>Mycobacterium</taxon>
    </lineage>
</organism>
<dbReference type="Proteomes" id="UP000249682">
    <property type="component" value="Chromosome"/>
</dbReference>
<reference evidence="1 2" key="1">
    <citation type="submission" date="2018-05" db="EMBL/GenBank/DDBJ databases">
        <title>Evolution of small genomes with special reference to Mycobacterium leprae.</title>
        <authorList>
            <person name="Mohanty P.S."/>
            <person name="Bansal A.K."/>
            <person name="Gupta U.D."/>
            <person name="Naaz F."/>
            <person name="Dwivedi V.D."/>
            <person name="Singh H."/>
            <person name="Gupta G."/>
            <person name="Sharma S."/>
            <person name="Arora M."/>
        </authorList>
    </citation>
    <scope>NUCLEOTIDE SEQUENCE [LARGE SCALE GENOMIC DNA]</scope>
    <source>
        <strain evidence="1 2">MRHRU-235-G</strain>
    </source>
</reference>
<gene>
    <name evidence="1" type="ORF">DIJ64_13690</name>
</gene>
<dbReference type="AlphaFoldDB" id="A0AAD0P9N2"/>
<evidence type="ECO:0000313" key="1">
    <source>
        <dbReference type="EMBL" id="AWV48728.1"/>
    </source>
</evidence>
<sequence>MRYQVADRTPWFRRVTCTFGRNRVTLMLVIRSITWMHRGVMMKRTNLAAAGLCIDGAKMVLYTTHLTYPTGGYPVR</sequence>